<dbReference type="InterPro" id="IPR000595">
    <property type="entry name" value="cNMP-bd_dom"/>
</dbReference>
<dbReference type="EMBL" id="JADQDK010000001">
    <property type="protein sequence ID" value="MBW0135046.1"/>
    <property type="molecule type" value="Genomic_DNA"/>
</dbReference>
<evidence type="ECO:0000259" key="2">
    <source>
        <dbReference type="PROSITE" id="PS50042"/>
    </source>
</evidence>
<dbReference type="InterPro" id="IPR012318">
    <property type="entry name" value="HTH_CRP"/>
</dbReference>
<evidence type="ECO:0000256" key="1">
    <source>
        <dbReference type="SAM" id="MobiDB-lite"/>
    </source>
</evidence>
<accession>A0ABS6US14</accession>
<feature type="domain" description="Cyclic nucleotide-binding" evidence="2">
    <location>
        <begin position="1"/>
        <end position="112"/>
    </location>
</feature>
<keyword evidence="5" id="KW-1185">Reference proteome</keyword>
<dbReference type="PANTHER" id="PTHR24567:SF74">
    <property type="entry name" value="HTH-TYPE TRANSCRIPTIONAL REGULATOR ARCR"/>
    <property type="match status" value="1"/>
</dbReference>
<evidence type="ECO:0000259" key="3">
    <source>
        <dbReference type="PROSITE" id="PS51063"/>
    </source>
</evidence>
<dbReference type="Pfam" id="PF00027">
    <property type="entry name" value="cNMP_binding"/>
    <property type="match status" value="1"/>
</dbReference>
<feature type="region of interest" description="Disordered" evidence="1">
    <location>
        <begin position="203"/>
        <end position="228"/>
    </location>
</feature>
<dbReference type="PANTHER" id="PTHR24567">
    <property type="entry name" value="CRP FAMILY TRANSCRIPTIONAL REGULATORY PROTEIN"/>
    <property type="match status" value="1"/>
</dbReference>
<dbReference type="SMART" id="SM00100">
    <property type="entry name" value="cNMP"/>
    <property type="match status" value="1"/>
</dbReference>
<dbReference type="Proteomes" id="UP000694287">
    <property type="component" value="Unassembled WGS sequence"/>
</dbReference>
<feature type="domain" description="HTH crp-type" evidence="3">
    <location>
        <begin position="126"/>
        <end position="196"/>
    </location>
</feature>
<proteinExistence type="predicted"/>
<dbReference type="InterPro" id="IPR050397">
    <property type="entry name" value="Env_Response_Regulators"/>
</dbReference>
<protein>
    <submittedName>
        <fullName evidence="4">Crp/Fnr family transcriptional regulator</fullName>
    </submittedName>
</protein>
<reference evidence="4 5" key="1">
    <citation type="submission" date="2020-11" db="EMBL/GenBank/DDBJ databases">
        <title>Pseudonocardia abyssalis sp. nov. and Pseudonocardia oceani sp. nov., description and phylogenomic analysis of two novel actinomycetes isolated from the deep Southern Ocean.</title>
        <authorList>
            <person name="Parra J."/>
        </authorList>
    </citation>
    <scope>NUCLEOTIDE SEQUENCE [LARGE SCALE GENOMIC DNA]</scope>
    <source>
        <strain evidence="4 5">KRD-168</strain>
    </source>
</reference>
<dbReference type="SMART" id="SM00419">
    <property type="entry name" value="HTH_CRP"/>
    <property type="match status" value="1"/>
</dbReference>
<sequence>MAAMAAGAPRRTVAAGQVVYDPSRPTSVLFIVKSGRFRLFRVVPDGRTVTTALPGPGAVFGQMDLLGMQMGGTWAVALEPGDLCLMSRGDVRSMLLGDPRIAARVAEQLGARIVELEQRLADMVGKSVLERTAHTLVVLAGPGPSDVEPAPVRLTHEQLAGLVGATRERTTTALGELAERGLVSLHRGRIRIRDRVGLAAVADGAARSDATGGRSEGSNDGDEGFPRL</sequence>
<gene>
    <name evidence="4" type="ORF">I4I81_12375</name>
</gene>
<feature type="compositionally biased region" description="Acidic residues" evidence="1">
    <location>
        <begin position="219"/>
        <end position="228"/>
    </location>
</feature>
<dbReference type="Pfam" id="PF13545">
    <property type="entry name" value="HTH_Crp_2"/>
    <property type="match status" value="1"/>
</dbReference>
<evidence type="ECO:0000313" key="4">
    <source>
        <dbReference type="EMBL" id="MBW0135046.1"/>
    </source>
</evidence>
<organism evidence="4 5">
    <name type="scientific">Pseudonocardia abyssalis</name>
    <dbReference type="NCBI Taxonomy" id="2792008"/>
    <lineage>
        <taxon>Bacteria</taxon>
        <taxon>Bacillati</taxon>
        <taxon>Actinomycetota</taxon>
        <taxon>Actinomycetes</taxon>
        <taxon>Pseudonocardiales</taxon>
        <taxon>Pseudonocardiaceae</taxon>
        <taxon>Pseudonocardia</taxon>
    </lineage>
</organism>
<dbReference type="PROSITE" id="PS51063">
    <property type="entry name" value="HTH_CRP_2"/>
    <property type="match status" value="1"/>
</dbReference>
<name>A0ABS6US14_9PSEU</name>
<comment type="caution">
    <text evidence="4">The sequence shown here is derived from an EMBL/GenBank/DDBJ whole genome shotgun (WGS) entry which is preliminary data.</text>
</comment>
<evidence type="ECO:0000313" key="5">
    <source>
        <dbReference type="Proteomes" id="UP000694287"/>
    </source>
</evidence>
<dbReference type="PROSITE" id="PS50042">
    <property type="entry name" value="CNMP_BINDING_3"/>
    <property type="match status" value="1"/>
</dbReference>
<dbReference type="CDD" id="cd00038">
    <property type="entry name" value="CAP_ED"/>
    <property type="match status" value="1"/>
</dbReference>